<dbReference type="RefSeq" id="WP_085753099.1">
    <property type="nucleotide sequence ID" value="NZ_BSPR01000015.1"/>
</dbReference>
<reference evidence="1 2" key="1">
    <citation type="submission" date="2016-04" db="EMBL/GenBank/DDBJ databases">
        <title>Complete genome sequence of natural rubber-degrading, novel Gram-negative bacterium, Rhizobacter gummiphilus strain NS21.</title>
        <authorList>
            <person name="Tabata M."/>
            <person name="Kasai D."/>
            <person name="Fukuda M."/>
        </authorList>
    </citation>
    <scope>NUCLEOTIDE SEQUENCE [LARGE SCALE GENOMIC DNA]</scope>
    <source>
        <strain evidence="1 2">NS21</strain>
    </source>
</reference>
<organism evidence="1 2">
    <name type="scientific">Piscinibacter gummiphilus</name>
    <dbReference type="NCBI Taxonomy" id="946333"/>
    <lineage>
        <taxon>Bacteria</taxon>
        <taxon>Pseudomonadati</taxon>
        <taxon>Pseudomonadota</taxon>
        <taxon>Betaproteobacteria</taxon>
        <taxon>Burkholderiales</taxon>
        <taxon>Sphaerotilaceae</taxon>
        <taxon>Piscinibacter</taxon>
    </lineage>
</organism>
<gene>
    <name evidence="1" type="ORF">A4W93_24370</name>
</gene>
<dbReference type="EMBL" id="CP015118">
    <property type="protein sequence ID" value="ARN22792.1"/>
    <property type="molecule type" value="Genomic_DNA"/>
</dbReference>
<dbReference type="AlphaFoldDB" id="A0A1W6LEU3"/>
<protein>
    <submittedName>
        <fullName evidence="1">Uncharacterized protein</fullName>
    </submittedName>
</protein>
<dbReference type="Proteomes" id="UP000193427">
    <property type="component" value="Chromosome"/>
</dbReference>
<evidence type="ECO:0000313" key="2">
    <source>
        <dbReference type="Proteomes" id="UP000193427"/>
    </source>
</evidence>
<accession>A0A1W6LEU3</accession>
<dbReference type="KEGG" id="rgu:A4W93_24370"/>
<name>A0A1W6LEU3_9BURK</name>
<keyword evidence="2" id="KW-1185">Reference proteome</keyword>
<evidence type="ECO:0000313" key="1">
    <source>
        <dbReference type="EMBL" id="ARN22792.1"/>
    </source>
</evidence>
<proteinExistence type="predicted"/>
<dbReference type="STRING" id="946333.A4W93_24370"/>
<sequence length="125" mass="13690">MYRCLIALAASAAIAVPALAQTRSFPQNALRGTLVFGSPPVVALNGNATRLAPGARIRGTNNMLVMSGELVDLKIVVNYTYDTSGYLRDVWILTDDEIKVRPWPTNLEQAQAWSFDPATQVWTKP</sequence>
<dbReference type="OrthoDB" id="7019622at2"/>